<dbReference type="OrthoDB" id="4062651at2759"/>
<evidence type="ECO:0000256" key="7">
    <source>
        <dbReference type="ARBA" id="ARBA00047899"/>
    </source>
</evidence>
<evidence type="ECO:0000256" key="9">
    <source>
        <dbReference type="SAM" id="Coils"/>
    </source>
</evidence>
<gene>
    <name evidence="12" type="ORF">CKAN_02646300</name>
</gene>
<sequence length="661" mass="74075">MAGDFPLETDTDDSDSEFLEFDPSGRYGRYHEVLGKGAFKTVYRAFDELEGMEVAWNQVKVGDVLRNPEDLERLYSEVHLLKTLKHKNIIKFYSSWVDSKHDNINFITEIFTSGTLRQYRKKHKHVDVRALKNWSRQILEGLLYLHSHDPPVIHRDLKCDNIFVNGNQGEVKIGDLGLAAILRQAHSAHSVIGTPEFMAPELYEEEYDELVDIYAFGMCLLELVTFEYPYVECANAAQIYKKVTSGIKPASLGKVKDPGVKQFIEKCISKVSERLPARELLVDPFLQSDRENETVGHSLQSDMSESGGNTRASGGPLEGSRDFMVKSQRKDVNTIFLKLRIADSTGYVRNIHFPFDVEEDTAISVASEMVAELDLTDQDVTTIAAMIDAEIQTHVRGWVPDEAFEDNLGDDASVSVLSDSVTKDELSALVSDCNSPSSGLVLDRFPSGRMYWSDSSKGFSGISPSGRMYWSDSSKGLSGLSPGKPGHSNLSSEVGVHSSGNCLNEVCEQAGSPDYDNRHDRDYSNATSSRDQHKGDASLMDRRRENDDPSVSSERENLSSELTHQDKEADPACSELRSSGDDIVSTKDQHAGYISISFERSHKTSNEPQDVKIIIAKLENLLMEQQKELDELKRKHQAAIEDLLKGLPPEYHRKFDYLPLR</sequence>
<dbReference type="Pfam" id="PF12202">
    <property type="entry name" value="OSR1_C"/>
    <property type="match status" value="1"/>
</dbReference>
<name>A0A443Q203_9MAGN</name>
<keyword evidence="13" id="KW-1185">Reference proteome</keyword>
<keyword evidence="4" id="KW-0547">Nucleotide-binding</keyword>
<dbReference type="Gene3D" id="1.10.510.10">
    <property type="entry name" value="Transferase(Phosphotransferase) domain 1"/>
    <property type="match status" value="1"/>
</dbReference>
<comment type="caution">
    <text evidence="12">The sequence shown here is derived from an EMBL/GenBank/DDBJ whole genome shotgun (WGS) entry which is preliminary data.</text>
</comment>
<feature type="domain" description="Protein kinase" evidence="11">
    <location>
        <begin position="28"/>
        <end position="286"/>
    </location>
</feature>
<dbReference type="STRING" id="337451.A0A443Q203"/>
<evidence type="ECO:0000256" key="5">
    <source>
        <dbReference type="ARBA" id="ARBA00022777"/>
    </source>
</evidence>
<dbReference type="Gene3D" id="3.10.20.90">
    <property type="entry name" value="Phosphatidylinositol 3-kinase Catalytic Subunit, Chain A, domain 1"/>
    <property type="match status" value="1"/>
</dbReference>
<evidence type="ECO:0000313" key="12">
    <source>
        <dbReference type="EMBL" id="RWR97053.1"/>
    </source>
</evidence>
<evidence type="ECO:0000256" key="10">
    <source>
        <dbReference type="SAM" id="MobiDB-lite"/>
    </source>
</evidence>
<dbReference type="Gene3D" id="3.30.200.20">
    <property type="entry name" value="Phosphorylase Kinase, domain 1"/>
    <property type="match status" value="1"/>
</dbReference>
<evidence type="ECO:0000256" key="8">
    <source>
        <dbReference type="ARBA" id="ARBA00048679"/>
    </source>
</evidence>
<dbReference type="InterPro" id="IPR011009">
    <property type="entry name" value="Kinase-like_dom_sf"/>
</dbReference>
<reference evidence="12 13" key="1">
    <citation type="journal article" date="2019" name="Nat. Plants">
        <title>Stout camphor tree genome fills gaps in understanding of flowering plant genome evolution.</title>
        <authorList>
            <person name="Chaw S.M."/>
            <person name="Liu Y.C."/>
            <person name="Wu Y.W."/>
            <person name="Wang H.Y."/>
            <person name="Lin C.I."/>
            <person name="Wu C.S."/>
            <person name="Ke H.M."/>
            <person name="Chang L.Y."/>
            <person name="Hsu C.Y."/>
            <person name="Yang H.T."/>
            <person name="Sudianto E."/>
            <person name="Hsu M.H."/>
            <person name="Wu K.P."/>
            <person name="Wang L.N."/>
            <person name="Leebens-Mack J.H."/>
            <person name="Tsai I.J."/>
        </authorList>
    </citation>
    <scope>NUCLEOTIDE SEQUENCE [LARGE SCALE GENOMIC DNA]</scope>
    <source>
        <strain evidence="13">cv. Chaw 1501</strain>
        <tissue evidence="12">Young leaves</tissue>
    </source>
</reference>
<comment type="catalytic activity">
    <reaction evidence="7">
        <text>L-threonyl-[protein] + ATP = O-phospho-L-threonyl-[protein] + ADP + H(+)</text>
        <dbReference type="Rhea" id="RHEA:46608"/>
        <dbReference type="Rhea" id="RHEA-COMP:11060"/>
        <dbReference type="Rhea" id="RHEA-COMP:11605"/>
        <dbReference type="ChEBI" id="CHEBI:15378"/>
        <dbReference type="ChEBI" id="CHEBI:30013"/>
        <dbReference type="ChEBI" id="CHEBI:30616"/>
        <dbReference type="ChEBI" id="CHEBI:61977"/>
        <dbReference type="ChEBI" id="CHEBI:456216"/>
        <dbReference type="EC" id="2.7.11.1"/>
    </reaction>
</comment>
<evidence type="ECO:0000256" key="4">
    <source>
        <dbReference type="ARBA" id="ARBA00022741"/>
    </source>
</evidence>
<evidence type="ECO:0000259" key="11">
    <source>
        <dbReference type="PROSITE" id="PS50011"/>
    </source>
</evidence>
<dbReference type="EC" id="2.7.11.1" evidence="1"/>
<dbReference type="Pfam" id="PF00069">
    <property type="entry name" value="Pkinase"/>
    <property type="match status" value="1"/>
</dbReference>
<dbReference type="Proteomes" id="UP000283530">
    <property type="component" value="Unassembled WGS sequence"/>
</dbReference>
<evidence type="ECO:0000256" key="1">
    <source>
        <dbReference type="ARBA" id="ARBA00012513"/>
    </source>
</evidence>
<dbReference type="SMART" id="SM00220">
    <property type="entry name" value="S_TKc"/>
    <property type="match status" value="1"/>
</dbReference>
<evidence type="ECO:0000256" key="3">
    <source>
        <dbReference type="ARBA" id="ARBA00022679"/>
    </source>
</evidence>
<dbReference type="GO" id="GO:0004674">
    <property type="term" value="F:protein serine/threonine kinase activity"/>
    <property type="evidence" value="ECO:0007669"/>
    <property type="project" value="UniProtKB-KW"/>
</dbReference>
<feature type="compositionally biased region" description="Basic and acidic residues" evidence="10">
    <location>
        <begin position="530"/>
        <end position="570"/>
    </location>
</feature>
<keyword evidence="3" id="KW-0808">Transferase</keyword>
<dbReference type="CDD" id="cd13983">
    <property type="entry name" value="STKc_WNK"/>
    <property type="match status" value="1"/>
</dbReference>
<feature type="compositionally biased region" description="Polar residues" evidence="10">
    <location>
        <begin position="295"/>
        <end position="312"/>
    </location>
</feature>
<dbReference type="InterPro" id="IPR008271">
    <property type="entry name" value="Ser/Thr_kinase_AS"/>
</dbReference>
<feature type="region of interest" description="Disordered" evidence="10">
    <location>
        <begin position="293"/>
        <end position="320"/>
    </location>
</feature>
<keyword evidence="5 12" id="KW-0418">Kinase</keyword>
<proteinExistence type="predicted"/>
<comment type="catalytic activity">
    <reaction evidence="8">
        <text>L-seryl-[protein] + ATP = O-phospho-L-seryl-[protein] + ADP + H(+)</text>
        <dbReference type="Rhea" id="RHEA:17989"/>
        <dbReference type="Rhea" id="RHEA-COMP:9863"/>
        <dbReference type="Rhea" id="RHEA-COMP:11604"/>
        <dbReference type="ChEBI" id="CHEBI:15378"/>
        <dbReference type="ChEBI" id="CHEBI:29999"/>
        <dbReference type="ChEBI" id="CHEBI:30616"/>
        <dbReference type="ChEBI" id="CHEBI:83421"/>
        <dbReference type="ChEBI" id="CHEBI:456216"/>
        <dbReference type="EC" id="2.7.11.1"/>
    </reaction>
</comment>
<dbReference type="PROSITE" id="PS50011">
    <property type="entry name" value="PROTEIN_KINASE_DOM"/>
    <property type="match status" value="1"/>
</dbReference>
<dbReference type="InterPro" id="IPR024678">
    <property type="entry name" value="Kinase_OSR1/WNK_CCT"/>
</dbReference>
<keyword evidence="6" id="KW-0067">ATP-binding</keyword>
<dbReference type="AlphaFoldDB" id="A0A443Q203"/>
<accession>A0A443Q203</accession>
<dbReference type="GO" id="GO:0005524">
    <property type="term" value="F:ATP binding"/>
    <property type="evidence" value="ECO:0007669"/>
    <property type="project" value="UniProtKB-KW"/>
</dbReference>
<dbReference type="EMBL" id="QPKB01000012">
    <property type="protein sequence ID" value="RWR97053.1"/>
    <property type="molecule type" value="Genomic_DNA"/>
</dbReference>
<dbReference type="FunFam" id="3.30.200.20:FF:000075">
    <property type="entry name" value="Probable serine/threonine-protein kinase WNK1"/>
    <property type="match status" value="1"/>
</dbReference>
<dbReference type="SUPFAM" id="SSF56112">
    <property type="entry name" value="Protein kinase-like (PK-like)"/>
    <property type="match status" value="1"/>
</dbReference>
<keyword evidence="9" id="KW-0175">Coiled coil</keyword>
<dbReference type="InterPro" id="IPR050588">
    <property type="entry name" value="WNK_Ser-Thr_kinase"/>
</dbReference>
<dbReference type="PANTHER" id="PTHR13902">
    <property type="entry name" value="SERINE/THREONINE-PROTEIN KINASE WNK WITH NO LYSINE -RELATED"/>
    <property type="match status" value="1"/>
</dbReference>
<protein>
    <recommendedName>
        <fullName evidence="1">non-specific serine/threonine protein kinase</fullName>
        <ecNumber evidence="1">2.7.11.1</ecNumber>
    </recommendedName>
</protein>
<dbReference type="PROSITE" id="PS00108">
    <property type="entry name" value="PROTEIN_KINASE_ST"/>
    <property type="match status" value="1"/>
</dbReference>
<feature type="compositionally biased region" description="Polar residues" evidence="10">
    <location>
        <begin position="488"/>
        <end position="502"/>
    </location>
</feature>
<feature type="coiled-coil region" evidence="9">
    <location>
        <begin position="615"/>
        <end position="642"/>
    </location>
</feature>
<organism evidence="12 13">
    <name type="scientific">Cinnamomum micranthum f. kanehirae</name>
    <dbReference type="NCBI Taxonomy" id="337451"/>
    <lineage>
        <taxon>Eukaryota</taxon>
        <taxon>Viridiplantae</taxon>
        <taxon>Streptophyta</taxon>
        <taxon>Embryophyta</taxon>
        <taxon>Tracheophyta</taxon>
        <taxon>Spermatophyta</taxon>
        <taxon>Magnoliopsida</taxon>
        <taxon>Magnoliidae</taxon>
        <taxon>Laurales</taxon>
        <taxon>Lauraceae</taxon>
        <taxon>Cinnamomum</taxon>
    </lineage>
</organism>
<feature type="region of interest" description="Disordered" evidence="10">
    <location>
        <begin position="472"/>
        <end position="583"/>
    </location>
</feature>
<evidence type="ECO:0000256" key="6">
    <source>
        <dbReference type="ARBA" id="ARBA00022840"/>
    </source>
</evidence>
<dbReference type="InterPro" id="IPR000719">
    <property type="entry name" value="Prot_kinase_dom"/>
</dbReference>
<feature type="compositionally biased region" description="Low complexity" evidence="10">
    <location>
        <begin position="473"/>
        <end position="486"/>
    </location>
</feature>
<keyword evidence="2" id="KW-0723">Serine/threonine-protein kinase</keyword>
<evidence type="ECO:0000313" key="13">
    <source>
        <dbReference type="Proteomes" id="UP000283530"/>
    </source>
</evidence>
<dbReference type="FunFam" id="1.10.510.10:FF:000046">
    <property type="entry name" value="probable serine/threonine-protein kinase WNK9"/>
    <property type="match status" value="1"/>
</dbReference>
<evidence type="ECO:0000256" key="2">
    <source>
        <dbReference type="ARBA" id="ARBA00022527"/>
    </source>
</evidence>